<feature type="region of interest" description="Disordered" evidence="7">
    <location>
        <begin position="518"/>
        <end position="580"/>
    </location>
</feature>
<dbReference type="GO" id="GO:0051301">
    <property type="term" value="P:cell division"/>
    <property type="evidence" value="ECO:0007669"/>
    <property type="project" value="UniProtKB-KW"/>
</dbReference>
<reference evidence="10 11" key="1">
    <citation type="journal article" date="2013" name="PLoS Genet.">
        <title>The genome and development-dependent transcriptomes of Pyronema confluens: a window into fungal evolution.</title>
        <authorList>
            <person name="Traeger S."/>
            <person name="Altegoer F."/>
            <person name="Freitag M."/>
            <person name="Gabaldon T."/>
            <person name="Kempken F."/>
            <person name="Kumar A."/>
            <person name="Marcet-Houben M."/>
            <person name="Poggeler S."/>
            <person name="Stajich J.E."/>
            <person name="Nowrousian M."/>
        </authorList>
    </citation>
    <scope>NUCLEOTIDE SEQUENCE [LARGE SCALE GENOMIC DNA]</scope>
    <source>
        <strain evidence="11">CBS 100304</strain>
        <tissue evidence="10">Vegetative mycelium</tissue>
    </source>
</reference>
<keyword evidence="8" id="KW-0732">Signal</keyword>
<keyword evidence="2" id="KW-0132">Cell division</keyword>
<evidence type="ECO:0000256" key="1">
    <source>
        <dbReference type="ARBA" id="ARBA00008384"/>
    </source>
</evidence>
<evidence type="ECO:0000256" key="3">
    <source>
        <dbReference type="ARBA" id="ARBA00023306"/>
    </source>
</evidence>
<dbReference type="InterPro" id="IPR051374">
    <property type="entry name" value="Ataxin-10/CTR86_families"/>
</dbReference>
<feature type="signal peptide" evidence="8">
    <location>
        <begin position="1"/>
        <end position="21"/>
    </location>
</feature>
<dbReference type="PANTHER" id="PTHR13255:SF0">
    <property type="entry name" value="ATAXIN-10"/>
    <property type="match status" value="1"/>
</dbReference>
<protein>
    <recommendedName>
        <fullName evidence="5">Ataxin-10 homolog</fullName>
    </recommendedName>
    <alternativeName>
        <fullName evidence="6">Copper transport protein 86</fullName>
    </alternativeName>
</protein>
<dbReference type="InterPro" id="IPR016024">
    <property type="entry name" value="ARM-type_fold"/>
</dbReference>
<feature type="compositionally biased region" description="Basic and acidic residues" evidence="7">
    <location>
        <begin position="544"/>
        <end position="553"/>
    </location>
</feature>
<dbReference type="AlphaFoldDB" id="U4LV41"/>
<feature type="region of interest" description="Disordered" evidence="7">
    <location>
        <begin position="693"/>
        <end position="714"/>
    </location>
</feature>
<feature type="compositionally biased region" description="Basic and acidic residues" evidence="7">
    <location>
        <begin position="518"/>
        <end position="527"/>
    </location>
</feature>
<accession>U4LV41</accession>
<dbReference type="PANTHER" id="PTHR13255">
    <property type="entry name" value="ATAXIN-10"/>
    <property type="match status" value="1"/>
</dbReference>
<dbReference type="OrthoDB" id="379794at2759"/>
<feature type="compositionally biased region" description="Low complexity" evidence="7">
    <location>
        <begin position="529"/>
        <end position="541"/>
    </location>
</feature>
<evidence type="ECO:0000256" key="6">
    <source>
        <dbReference type="ARBA" id="ARBA00044805"/>
    </source>
</evidence>
<dbReference type="Proteomes" id="UP000018144">
    <property type="component" value="Unassembled WGS sequence"/>
</dbReference>
<feature type="domain" description="Ataxin-10" evidence="9">
    <location>
        <begin position="591"/>
        <end position="694"/>
    </location>
</feature>
<dbReference type="InterPro" id="IPR019156">
    <property type="entry name" value="Ataxin-10_domain"/>
</dbReference>
<proteinExistence type="inferred from homology"/>
<dbReference type="SUPFAM" id="SSF48371">
    <property type="entry name" value="ARM repeat"/>
    <property type="match status" value="1"/>
</dbReference>
<keyword evidence="11" id="KW-1185">Reference proteome</keyword>
<evidence type="ECO:0000313" key="11">
    <source>
        <dbReference type="Proteomes" id="UP000018144"/>
    </source>
</evidence>
<name>U4LV41_PYROM</name>
<organism evidence="10 11">
    <name type="scientific">Pyronema omphalodes (strain CBS 100304)</name>
    <name type="common">Pyronema confluens</name>
    <dbReference type="NCBI Taxonomy" id="1076935"/>
    <lineage>
        <taxon>Eukaryota</taxon>
        <taxon>Fungi</taxon>
        <taxon>Dikarya</taxon>
        <taxon>Ascomycota</taxon>
        <taxon>Pezizomycotina</taxon>
        <taxon>Pezizomycetes</taxon>
        <taxon>Pezizales</taxon>
        <taxon>Pyronemataceae</taxon>
        <taxon>Pyronema</taxon>
    </lineage>
</organism>
<dbReference type="OMA" id="WHEIDDH"/>
<dbReference type="eggNOG" id="KOG2676">
    <property type="taxonomic scope" value="Eukaryota"/>
</dbReference>
<evidence type="ECO:0000256" key="2">
    <source>
        <dbReference type="ARBA" id="ARBA00022618"/>
    </source>
</evidence>
<evidence type="ECO:0000256" key="4">
    <source>
        <dbReference type="ARBA" id="ARBA00044746"/>
    </source>
</evidence>
<evidence type="ECO:0000256" key="7">
    <source>
        <dbReference type="SAM" id="MobiDB-lite"/>
    </source>
</evidence>
<keyword evidence="3" id="KW-0131">Cell cycle</keyword>
<evidence type="ECO:0000256" key="8">
    <source>
        <dbReference type="SAM" id="SignalP"/>
    </source>
</evidence>
<feature type="chain" id="PRO_5004652418" description="Ataxin-10 homolog" evidence="8">
    <location>
        <begin position="22"/>
        <end position="714"/>
    </location>
</feature>
<gene>
    <name evidence="10" type="ORF">PCON_12517</name>
</gene>
<feature type="compositionally biased region" description="Low complexity" evidence="7">
    <location>
        <begin position="238"/>
        <end position="248"/>
    </location>
</feature>
<dbReference type="Pfam" id="PF09759">
    <property type="entry name" value="Atx10homo_assoc"/>
    <property type="match status" value="1"/>
</dbReference>
<comment type="similarity">
    <text evidence="1">Belongs to the ataxin-10 family.</text>
</comment>
<evidence type="ECO:0000259" key="9">
    <source>
        <dbReference type="Pfam" id="PF09759"/>
    </source>
</evidence>
<evidence type="ECO:0000313" key="10">
    <source>
        <dbReference type="EMBL" id="CCX32196.1"/>
    </source>
</evidence>
<evidence type="ECO:0000256" key="5">
    <source>
        <dbReference type="ARBA" id="ARBA00044801"/>
    </source>
</evidence>
<comment type="function">
    <text evidence="4">May play a role in the regulation of cytokinesis.</text>
</comment>
<dbReference type="EMBL" id="HF935728">
    <property type="protein sequence ID" value="CCX32196.1"/>
    <property type="molecule type" value="Genomic_DNA"/>
</dbReference>
<feature type="region of interest" description="Disordered" evidence="7">
    <location>
        <begin position="206"/>
        <end position="248"/>
    </location>
</feature>
<sequence>MSSVPLIEELVVLLLCGQEAAFSYGGVLNVSAQSTSDQEFKNIVKETQRKKETRLRRRQAPEDPLMVKKREQLGHSRRVWHHMTQALEAGNKELAEGKHHNLAKVWDIVLLARNLLAAKEVAQDLAAEEGFEAEVRRLLHICIEHASKPLGAEQDKAAHDKELQTKGGYKKIMITCLQFINNLITGNETRKLHIWLHLFGTPSSLHATGTPPAKPKAKPTKGGKNAAKPPPAPGSGVGSISVPPAPGVSVAQHNETAAKCNSLSAGFNTKHYKPGFLTNIPRLLQPDEIEPLLIIIQSGVSQIPGTDESMQAVRCKLMLAQGSGRDLFREILVFLGAWEVDEDDFCHIVLTQITEAILLNGLAPYAYESFKSDGLEIVTPAQSVLLKLLVSVYKEPRRLRHPHRTAQQDEEETPILQMDKTIPPFFINAFRKSVIDEIIKIVRLQGEISKGTKSKDEFTWSLWDLDRIYEGVYQFLELFVLFSEDHEVKADMAKDWGFVGNIIQLLGEMDKAIPRYLASKDTKRDPPKTGASATNATAAAGVNKENHMVERPFDLSGDLPEEPAEDQTQDGYDDDNDRDLVEPEEFTWPHVKRFCVNIMSNLTCIDDVIPNKEVQDFVREHDGLVPILNQCKYDDDNPYIREYAIICLKGLLGGNLESQEVVRNLEAKKVEVPEEVLDRNEYEHLIDNKGRMTMSKRDRLERNGNGDRVTEVKQ</sequence>
<dbReference type="GO" id="GO:0005829">
    <property type="term" value="C:cytosol"/>
    <property type="evidence" value="ECO:0007669"/>
    <property type="project" value="TreeGrafter"/>
</dbReference>
<feature type="compositionally biased region" description="Acidic residues" evidence="7">
    <location>
        <begin position="559"/>
        <end position="580"/>
    </location>
</feature>